<evidence type="ECO:0000313" key="2">
    <source>
        <dbReference type="Proteomes" id="UP000237846"/>
    </source>
</evidence>
<gene>
    <name evidence="1" type="ORF">CLV72_11283</name>
</gene>
<protein>
    <submittedName>
        <fullName evidence="1">Uncharacterized protein DUF3307</fullName>
    </submittedName>
</protein>
<evidence type="ECO:0000313" key="1">
    <source>
        <dbReference type="EMBL" id="PRX92010.1"/>
    </source>
</evidence>
<sequence>MNPARVAAFAATLAALNVAHEAGDFWVQRDEDAQVKGKPGADGAAACARHVASYTATTTAAVLLANQVFKLGLHPTSIVAGQALSAATHYYMDRQQDSLALVDAAGKRPFWDRGGRMHLDQAFHRVALTAAAAITVIGSR</sequence>
<keyword evidence="2" id="KW-1185">Reference proteome</keyword>
<dbReference type="RefSeq" id="WP_106253413.1">
    <property type="nucleotide sequence ID" value="NZ_PVZC01000012.1"/>
</dbReference>
<organism evidence="1 2">
    <name type="scientific">Allonocardiopsis opalescens</name>
    <dbReference type="NCBI Taxonomy" id="1144618"/>
    <lineage>
        <taxon>Bacteria</taxon>
        <taxon>Bacillati</taxon>
        <taxon>Actinomycetota</taxon>
        <taxon>Actinomycetes</taxon>
        <taxon>Streptosporangiales</taxon>
        <taxon>Allonocardiopsis</taxon>
    </lineage>
</organism>
<accession>A0A2T0PSY9</accession>
<dbReference type="OrthoDB" id="3542456at2"/>
<reference evidence="1 2" key="1">
    <citation type="submission" date="2018-03" db="EMBL/GenBank/DDBJ databases">
        <title>Genomic Encyclopedia of Archaeal and Bacterial Type Strains, Phase II (KMG-II): from individual species to whole genera.</title>
        <authorList>
            <person name="Goeker M."/>
        </authorList>
    </citation>
    <scope>NUCLEOTIDE SEQUENCE [LARGE SCALE GENOMIC DNA]</scope>
    <source>
        <strain evidence="1 2">DSM 45601</strain>
    </source>
</reference>
<dbReference type="AlphaFoldDB" id="A0A2T0PSY9"/>
<name>A0A2T0PSY9_9ACTN</name>
<proteinExistence type="predicted"/>
<dbReference type="Proteomes" id="UP000237846">
    <property type="component" value="Unassembled WGS sequence"/>
</dbReference>
<dbReference type="EMBL" id="PVZC01000012">
    <property type="protein sequence ID" value="PRX92010.1"/>
    <property type="molecule type" value="Genomic_DNA"/>
</dbReference>
<comment type="caution">
    <text evidence="1">The sequence shown here is derived from an EMBL/GenBank/DDBJ whole genome shotgun (WGS) entry which is preliminary data.</text>
</comment>